<sequence>MVHLVSAVIGSGAGVIRRSLARARVHGLDLLLIVSLIVATAARSEYARTADTDSTAAGLHLLVATTSTTAAAATTSTSATASAATTADVLSVLTQVIGVMRGVVVLMLVVMMLMVRAAEKVRRTHVVLHVAVIVRRRVLGLRHHHLVHLRRLMVRKRVVGEKRVHRWRIQHTVRCNIMYTEYKKRTELDDDGGD</sequence>
<keyword evidence="1" id="KW-0812">Transmembrane</keyword>
<protein>
    <submittedName>
        <fullName evidence="2">Uncharacterized protein</fullName>
    </submittedName>
</protein>
<evidence type="ECO:0000256" key="1">
    <source>
        <dbReference type="SAM" id="Phobius"/>
    </source>
</evidence>
<evidence type="ECO:0000313" key="2">
    <source>
        <dbReference type="EMBL" id="KAF0770931.1"/>
    </source>
</evidence>
<keyword evidence="1" id="KW-0472">Membrane</keyword>
<keyword evidence="3" id="KW-1185">Reference proteome</keyword>
<reference evidence="2 3" key="1">
    <citation type="submission" date="2019-08" db="EMBL/GenBank/DDBJ databases">
        <title>Whole genome of Aphis craccivora.</title>
        <authorList>
            <person name="Voronova N.V."/>
            <person name="Shulinski R.S."/>
            <person name="Bandarenka Y.V."/>
            <person name="Zhorov D.G."/>
            <person name="Warner D."/>
        </authorList>
    </citation>
    <scope>NUCLEOTIDE SEQUENCE [LARGE SCALE GENOMIC DNA]</scope>
    <source>
        <strain evidence="2">180601</strain>
        <tissue evidence="2">Whole Body</tissue>
    </source>
</reference>
<dbReference type="AlphaFoldDB" id="A0A6G0ZI96"/>
<feature type="transmembrane region" description="Helical" evidence="1">
    <location>
        <begin position="92"/>
        <end position="115"/>
    </location>
</feature>
<proteinExistence type="predicted"/>
<dbReference type="EMBL" id="VUJU01000363">
    <property type="protein sequence ID" value="KAF0770931.1"/>
    <property type="molecule type" value="Genomic_DNA"/>
</dbReference>
<evidence type="ECO:0000313" key="3">
    <source>
        <dbReference type="Proteomes" id="UP000478052"/>
    </source>
</evidence>
<organism evidence="2 3">
    <name type="scientific">Aphis craccivora</name>
    <name type="common">Cowpea aphid</name>
    <dbReference type="NCBI Taxonomy" id="307492"/>
    <lineage>
        <taxon>Eukaryota</taxon>
        <taxon>Metazoa</taxon>
        <taxon>Ecdysozoa</taxon>
        <taxon>Arthropoda</taxon>
        <taxon>Hexapoda</taxon>
        <taxon>Insecta</taxon>
        <taxon>Pterygota</taxon>
        <taxon>Neoptera</taxon>
        <taxon>Paraneoptera</taxon>
        <taxon>Hemiptera</taxon>
        <taxon>Sternorrhyncha</taxon>
        <taxon>Aphidomorpha</taxon>
        <taxon>Aphidoidea</taxon>
        <taxon>Aphididae</taxon>
        <taxon>Aphidini</taxon>
        <taxon>Aphis</taxon>
        <taxon>Aphis</taxon>
    </lineage>
</organism>
<keyword evidence="1" id="KW-1133">Transmembrane helix</keyword>
<comment type="caution">
    <text evidence="2">The sequence shown here is derived from an EMBL/GenBank/DDBJ whole genome shotgun (WGS) entry which is preliminary data.</text>
</comment>
<dbReference type="Proteomes" id="UP000478052">
    <property type="component" value="Unassembled WGS sequence"/>
</dbReference>
<feature type="transmembrane region" description="Helical" evidence="1">
    <location>
        <begin position="25"/>
        <end position="42"/>
    </location>
</feature>
<accession>A0A6G0ZI96</accession>
<name>A0A6G0ZI96_APHCR</name>
<gene>
    <name evidence="2" type="ORF">FWK35_00008555</name>
</gene>